<feature type="region of interest" description="Disordered" evidence="1">
    <location>
        <begin position="20"/>
        <end position="56"/>
    </location>
</feature>
<protein>
    <submittedName>
        <fullName evidence="2">Uncharacterized protein</fullName>
    </submittedName>
</protein>
<reference evidence="2" key="2">
    <citation type="journal article" date="2015" name="Data Brief">
        <title>Shoot transcriptome of the giant reed, Arundo donax.</title>
        <authorList>
            <person name="Barrero R.A."/>
            <person name="Guerrero F.D."/>
            <person name="Moolhuijzen P."/>
            <person name="Goolsby J.A."/>
            <person name="Tidwell J."/>
            <person name="Bellgard S.E."/>
            <person name="Bellgard M.I."/>
        </authorList>
    </citation>
    <scope>NUCLEOTIDE SEQUENCE</scope>
    <source>
        <tissue evidence="2">Shoot tissue taken approximately 20 cm above the soil surface</tissue>
    </source>
</reference>
<sequence length="56" mass="6408">MIFFPPLLHRRLPSCRAPPLHPSRRLSCSSTRCAQRSRRPKSRVQSCHQSAALPMP</sequence>
<accession>A0A0A9H220</accession>
<organism evidence="2">
    <name type="scientific">Arundo donax</name>
    <name type="common">Giant reed</name>
    <name type="synonym">Donax arundinaceus</name>
    <dbReference type="NCBI Taxonomy" id="35708"/>
    <lineage>
        <taxon>Eukaryota</taxon>
        <taxon>Viridiplantae</taxon>
        <taxon>Streptophyta</taxon>
        <taxon>Embryophyta</taxon>
        <taxon>Tracheophyta</taxon>
        <taxon>Spermatophyta</taxon>
        <taxon>Magnoliopsida</taxon>
        <taxon>Liliopsida</taxon>
        <taxon>Poales</taxon>
        <taxon>Poaceae</taxon>
        <taxon>PACMAD clade</taxon>
        <taxon>Arundinoideae</taxon>
        <taxon>Arundineae</taxon>
        <taxon>Arundo</taxon>
    </lineage>
</organism>
<evidence type="ECO:0000256" key="1">
    <source>
        <dbReference type="SAM" id="MobiDB-lite"/>
    </source>
</evidence>
<dbReference type="EMBL" id="GBRH01166631">
    <property type="protein sequence ID" value="JAE31265.1"/>
    <property type="molecule type" value="Transcribed_RNA"/>
</dbReference>
<name>A0A0A9H220_ARUDO</name>
<reference evidence="2" key="1">
    <citation type="submission" date="2014-09" db="EMBL/GenBank/DDBJ databases">
        <authorList>
            <person name="Magalhaes I.L.F."/>
            <person name="Oliveira U."/>
            <person name="Santos F.R."/>
            <person name="Vidigal T.H.D.A."/>
            <person name="Brescovit A.D."/>
            <person name="Santos A.J."/>
        </authorList>
    </citation>
    <scope>NUCLEOTIDE SEQUENCE</scope>
    <source>
        <tissue evidence="2">Shoot tissue taken approximately 20 cm above the soil surface</tissue>
    </source>
</reference>
<dbReference type="AlphaFoldDB" id="A0A0A9H220"/>
<proteinExistence type="predicted"/>
<evidence type="ECO:0000313" key="2">
    <source>
        <dbReference type="EMBL" id="JAE31265.1"/>
    </source>
</evidence>